<dbReference type="Gene3D" id="3.40.1190.20">
    <property type="match status" value="1"/>
</dbReference>
<dbReference type="AlphaFoldDB" id="A0A5D0TPK8"/>
<accession>A0A5D0TPK8</accession>
<feature type="domain" description="Carbohydrate kinase PfkB" evidence="1">
    <location>
        <begin position="60"/>
        <end position="251"/>
    </location>
</feature>
<protein>
    <recommendedName>
        <fullName evidence="1">Carbohydrate kinase PfkB domain-containing protein</fullName>
    </recommendedName>
</protein>
<gene>
    <name evidence="2" type="ORF">FXF65_41685</name>
</gene>
<name>A0A5D0TPK8_9ACTN</name>
<sequence>MPRDRGASPAEWPGLDGADERRFAMVVIGDVGIEVRATLPDVRFADLDADRLSYAPARAVVAGTAVNLARSATRCFRRVDVLAKVGDDDFTPVIRRELERLGAGDLLCVEPGAPNGVSVMLRDQGGGDGGGGGRGVRLLVVRDDPPARRLTGRDVAASAARIADADVLAVDGYSLLSPVSRDALHAAARLARDAGTRVAFDLVPHDVDARLPADGVLPTLALADLVISEAPTLARLLGRPGPTTASEVRALPPVLDDAVPGSPLWLLRFGPTSLERVLAHQRGRPPIEYSSGYRHGVERAGFGDRLAASELYWWLSED</sequence>
<dbReference type="RefSeq" id="WP_148356001.1">
    <property type="nucleotide sequence ID" value="NZ_VSFF01000020.1"/>
</dbReference>
<dbReference type="EMBL" id="VSFF01000020">
    <property type="protein sequence ID" value="TYC07747.1"/>
    <property type="molecule type" value="Genomic_DNA"/>
</dbReference>
<dbReference type="InterPro" id="IPR011611">
    <property type="entry name" value="PfkB_dom"/>
</dbReference>
<keyword evidence="3" id="KW-1185">Reference proteome</keyword>
<organism evidence="2 3">
    <name type="scientific">Actinomadura syzygii</name>
    <dbReference type="NCBI Taxonomy" id="1427538"/>
    <lineage>
        <taxon>Bacteria</taxon>
        <taxon>Bacillati</taxon>
        <taxon>Actinomycetota</taxon>
        <taxon>Actinomycetes</taxon>
        <taxon>Streptosporangiales</taxon>
        <taxon>Thermomonosporaceae</taxon>
        <taxon>Actinomadura</taxon>
    </lineage>
</organism>
<evidence type="ECO:0000313" key="2">
    <source>
        <dbReference type="EMBL" id="TYC07747.1"/>
    </source>
</evidence>
<dbReference type="OrthoDB" id="3459973at2"/>
<dbReference type="Proteomes" id="UP000322634">
    <property type="component" value="Unassembled WGS sequence"/>
</dbReference>
<reference evidence="2 3" key="1">
    <citation type="submission" date="2019-08" db="EMBL/GenBank/DDBJ databases">
        <title>Actinomadura sp. nov. CYP1-5 isolated from mountain soil.</title>
        <authorList>
            <person name="Songsumanus A."/>
            <person name="Kuncharoen N."/>
            <person name="Kudo T."/>
            <person name="Yuki M."/>
            <person name="Igarashi Y."/>
            <person name="Tanasupawat S."/>
        </authorList>
    </citation>
    <scope>NUCLEOTIDE SEQUENCE [LARGE SCALE GENOMIC DNA]</scope>
    <source>
        <strain evidence="2 3">GKU157</strain>
    </source>
</reference>
<dbReference type="SUPFAM" id="SSF53613">
    <property type="entry name" value="Ribokinase-like"/>
    <property type="match status" value="1"/>
</dbReference>
<proteinExistence type="predicted"/>
<comment type="caution">
    <text evidence="2">The sequence shown here is derived from an EMBL/GenBank/DDBJ whole genome shotgun (WGS) entry which is preliminary data.</text>
</comment>
<dbReference type="InterPro" id="IPR029056">
    <property type="entry name" value="Ribokinase-like"/>
</dbReference>
<dbReference type="Pfam" id="PF00294">
    <property type="entry name" value="PfkB"/>
    <property type="match status" value="1"/>
</dbReference>
<evidence type="ECO:0000313" key="3">
    <source>
        <dbReference type="Proteomes" id="UP000322634"/>
    </source>
</evidence>
<evidence type="ECO:0000259" key="1">
    <source>
        <dbReference type="Pfam" id="PF00294"/>
    </source>
</evidence>